<dbReference type="Pfam" id="PF01547">
    <property type="entry name" value="SBP_bac_1"/>
    <property type="match status" value="1"/>
</dbReference>
<dbReference type="InterPro" id="IPR050490">
    <property type="entry name" value="Bact_solute-bd_prot1"/>
</dbReference>
<dbReference type="Proteomes" id="UP000007652">
    <property type="component" value="Unassembled WGS sequence"/>
</dbReference>
<dbReference type="Gene3D" id="3.40.190.10">
    <property type="entry name" value="Periplasmic binding protein-like II"/>
    <property type="match status" value="2"/>
</dbReference>
<dbReference type="STRING" id="857293.CAAU_1948"/>
<name>I7J5U7_9CLOT</name>
<dbReference type="eggNOG" id="COG1653">
    <property type="taxonomic scope" value="Bacteria"/>
</dbReference>
<dbReference type="OrthoDB" id="2666023at2"/>
<reference evidence="1 2" key="1">
    <citation type="journal article" date="2011" name="J. Bacteriol.">
        <title>Draft genome sequence of Caloramator australicus strain RC3T, a thermoanaerobe from the Great Artesian Basin of Australia.</title>
        <authorList>
            <person name="Ogg C.D."/>
            <person name="Patel B.K.C."/>
        </authorList>
    </citation>
    <scope>NUCLEOTIDE SEQUENCE [LARGE SCALE GENOMIC DNA]</scope>
    <source>
        <strain evidence="1 2">RC3</strain>
    </source>
</reference>
<dbReference type="RefSeq" id="WP_008909289.1">
    <property type="nucleotide sequence ID" value="NZ_CAKP01000100.1"/>
</dbReference>
<sequence length="417" mass="47048">MKRLISIFLIFTLILGVTSCNKKGKEGEENKKTLKVAIMYPEENIGGIYKEIVKEYEKQNPDLKIELTFDLSDESKIKESLTKEEGYDIVGIKRNQLIEYAKTGLITDLTDFIDKNDLRNKLYPINLSYGTFNGKNYGIGDLPITYEWFYNKSIFNKYGIKEPANLKELIDISKKLNSKGIIPISIGAMDRWTLALLFGNITCQTTGIQSFTDNLGSDKKAFENIQGINIAFNTFDKLVKNSIKKNSVDINYMQSVDDFLKGKAAILPTISITKELIETKKPSGFEYGIFETPIQFVDNPMAKVSASGGQILTVSSKSSNKDEAEKFLKFLFEQEAQKLFVEKGFISALKTANQLDTVNKRIIISHIEMTNDNSGFLIDNLDLKMADAIGIVLSDMIEGRVKLSEAWDRVLKISFQQ</sequence>
<gene>
    <name evidence="1" type="ORF">CAAU_1948</name>
</gene>
<organism evidence="1 2">
    <name type="scientific">Caloramator australicus RC3</name>
    <dbReference type="NCBI Taxonomy" id="857293"/>
    <lineage>
        <taxon>Bacteria</taxon>
        <taxon>Bacillati</taxon>
        <taxon>Bacillota</taxon>
        <taxon>Clostridia</taxon>
        <taxon>Eubacteriales</taxon>
        <taxon>Clostridiaceae</taxon>
        <taxon>Caloramator</taxon>
    </lineage>
</organism>
<dbReference type="AlphaFoldDB" id="I7J5U7"/>
<proteinExistence type="predicted"/>
<evidence type="ECO:0000313" key="2">
    <source>
        <dbReference type="Proteomes" id="UP000007652"/>
    </source>
</evidence>
<dbReference type="InterPro" id="IPR006059">
    <property type="entry name" value="SBP"/>
</dbReference>
<dbReference type="EMBL" id="CAKP01000100">
    <property type="protein sequence ID" value="CCJ34032.1"/>
    <property type="molecule type" value="Genomic_DNA"/>
</dbReference>
<protein>
    <submittedName>
        <fullName evidence="1">IMP dehydrogenase/GMP reductase:Bacterial extracellular solute-binding protein, family 1</fullName>
    </submittedName>
</protein>
<comment type="caution">
    <text evidence="1">The sequence shown here is derived from an EMBL/GenBank/DDBJ whole genome shotgun (WGS) entry which is preliminary data.</text>
</comment>
<keyword evidence="2" id="KW-1185">Reference proteome</keyword>
<dbReference type="PANTHER" id="PTHR43649">
    <property type="entry name" value="ARABINOSE-BINDING PROTEIN-RELATED"/>
    <property type="match status" value="1"/>
</dbReference>
<dbReference type="SUPFAM" id="SSF53850">
    <property type="entry name" value="Periplasmic binding protein-like II"/>
    <property type="match status" value="1"/>
</dbReference>
<dbReference type="PANTHER" id="PTHR43649:SF17">
    <property type="entry name" value="ABC TRANSPORTER SOLUTE BINDING PROTEIN-SUGAR TRANSPORT"/>
    <property type="match status" value="1"/>
</dbReference>
<accession>I7J5U7</accession>
<dbReference type="PROSITE" id="PS51257">
    <property type="entry name" value="PROKAR_LIPOPROTEIN"/>
    <property type="match status" value="1"/>
</dbReference>
<evidence type="ECO:0000313" key="1">
    <source>
        <dbReference type="EMBL" id="CCJ34032.1"/>
    </source>
</evidence>